<name>A0A1X7RKN9_ZYMT9</name>
<evidence type="ECO:0000256" key="7">
    <source>
        <dbReference type="ARBA" id="ARBA00023242"/>
    </source>
</evidence>
<dbReference type="Pfam" id="PF23243">
    <property type="entry name" value="HEAT_HEATR1"/>
    <property type="match status" value="1"/>
</dbReference>
<comment type="subcellular location">
    <subcellularLocation>
        <location evidence="1 10">Nucleus</location>
        <location evidence="1 10">Nucleolus</location>
    </subcellularLocation>
</comment>
<feature type="region of interest" description="Disordered" evidence="12">
    <location>
        <begin position="1928"/>
        <end position="1954"/>
    </location>
</feature>
<keyword evidence="11" id="KW-0175">Coiled coil</keyword>
<feature type="coiled-coil region" evidence="11">
    <location>
        <begin position="1194"/>
        <end position="1221"/>
    </location>
</feature>
<dbReference type="InterPro" id="IPR056473">
    <property type="entry name" value="HEAT_Utp10/HEAT1"/>
</dbReference>
<keyword evidence="15" id="KW-1185">Reference proteome</keyword>
<dbReference type="InterPro" id="IPR016024">
    <property type="entry name" value="ARM-type_fold"/>
</dbReference>
<evidence type="ECO:0000256" key="2">
    <source>
        <dbReference type="ARBA" id="ARBA00010559"/>
    </source>
</evidence>
<reference evidence="14 15" key="1">
    <citation type="submission" date="2016-06" db="EMBL/GenBank/DDBJ databases">
        <authorList>
            <person name="Kjaerup R.B."/>
            <person name="Dalgaard T.S."/>
            <person name="Juul-Madsen H.R."/>
        </authorList>
    </citation>
    <scope>NUCLEOTIDE SEQUENCE [LARGE SCALE GENOMIC DNA]</scope>
</reference>
<evidence type="ECO:0000256" key="1">
    <source>
        <dbReference type="ARBA" id="ARBA00004604"/>
    </source>
</evidence>
<dbReference type="InterPro" id="IPR040191">
    <property type="entry name" value="UTP10"/>
</dbReference>
<dbReference type="Pfam" id="PF12397">
    <property type="entry name" value="U3snoRNP10"/>
    <property type="match status" value="1"/>
</dbReference>
<dbReference type="InterPro" id="IPR022125">
    <property type="entry name" value="U3snoRNP10_N"/>
</dbReference>
<dbReference type="PANTHER" id="PTHR13457">
    <property type="entry name" value="BAP28"/>
    <property type="match status" value="1"/>
</dbReference>
<comment type="subunit">
    <text evidence="3 10">Component of the ribosomal small subunit (SSU) processome.</text>
</comment>
<dbReference type="EMBL" id="LT853693">
    <property type="protein sequence ID" value="SMQ47577.1"/>
    <property type="molecule type" value="Genomic_DNA"/>
</dbReference>
<accession>A0A1X7RKN9</accession>
<dbReference type="GO" id="GO:0000462">
    <property type="term" value="P:maturation of SSU-rRNA from tricistronic rRNA transcript (SSU-rRNA, 5.8S rRNA, LSU-rRNA)"/>
    <property type="evidence" value="ECO:0007669"/>
    <property type="project" value="TreeGrafter"/>
</dbReference>
<proteinExistence type="inferred from homology"/>
<dbReference type="InterPro" id="IPR012954">
    <property type="entry name" value="BP28_C_dom"/>
</dbReference>
<evidence type="ECO:0000259" key="13">
    <source>
        <dbReference type="SMART" id="SM01036"/>
    </source>
</evidence>
<evidence type="ECO:0000256" key="12">
    <source>
        <dbReference type="SAM" id="MobiDB-lite"/>
    </source>
</evidence>
<dbReference type="GO" id="GO:0030686">
    <property type="term" value="C:90S preribosome"/>
    <property type="evidence" value="ECO:0007669"/>
    <property type="project" value="TreeGrafter"/>
</dbReference>
<gene>
    <name evidence="14" type="ORF">ZT3D7_G2725</name>
</gene>
<organism evidence="14 15">
    <name type="scientific">Zymoseptoria tritici (strain ST99CH_3D7)</name>
    <dbReference type="NCBI Taxonomy" id="1276538"/>
    <lineage>
        <taxon>Eukaryota</taxon>
        <taxon>Fungi</taxon>
        <taxon>Dikarya</taxon>
        <taxon>Ascomycota</taxon>
        <taxon>Pezizomycotina</taxon>
        <taxon>Dothideomycetes</taxon>
        <taxon>Dothideomycetidae</taxon>
        <taxon>Mycosphaerellales</taxon>
        <taxon>Mycosphaerellaceae</taxon>
        <taxon>Zymoseptoria</taxon>
    </lineage>
</organism>
<comment type="function">
    <text evidence="9">Involved in nucleolar processing of pre-18S ribosomal RNA. Involved in ribosome biosynthesis.</text>
</comment>
<keyword evidence="7 10" id="KW-0539">Nucleus</keyword>
<evidence type="ECO:0000313" key="15">
    <source>
        <dbReference type="Proteomes" id="UP000215127"/>
    </source>
</evidence>
<dbReference type="GO" id="GO:0045943">
    <property type="term" value="P:positive regulation of transcription by RNA polymerase I"/>
    <property type="evidence" value="ECO:0007669"/>
    <property type="project" value="TreeGrafter"/>
</dbReference>
<keyword evidence="6 10" id="KW-0698">rRNA processing</keyword>
<dbReference type="STRING" id="1276538.A0A1X7RKN9"/>
<comment type="similarity">
    <text evidence="2 10">Belongs to the HEATR1/UTP10 family.</text>
</comment>
<evidence type="ECO:0000256" key="11">
    <source>
        <dbReference type="SAM" id="Coils"/>
    </source>
</evidence>
<dbReference type="Pfam" id="PF09804">
    <property type="entry name" value="DENND11"/>
    <property type="match status" value="1"/>
</dbReference>
<dbReference type="Pfam" id="PF14831">
    <property type="entry name" value="DUF4484"/>
    <property type="match status" value="1"/>
</dbReference>
<sequence>MTTALQQQLAAIATNSTHQLDLKAQKTRHSKSLLFEARDAASQNFDTIYQICLEGFKELCQLDNRFVPYRRNLFSEQSKNEDRTRMTANENTELDGVIERFLGLLGARLLLKPGMKAAEWLVRRFRAHEYNTEPLLLTFLPYHTSQIFPTLLSILPETLPANFRFLHPYVASLQSPPRYVIVSAAIISPTFFAAFSEYVLDVAKSHHHSALLLGFWASVTAQTVNGMMDATRSGREAVRQQKEEDVLLRVLPILQRALGISDVPELFLGSCMIMTILATKASLNENVINAMMEAVASAWNEQTLEDGITCLAVLGEEKQQLSLSRKVTRALIKQDKALAIIEKTGTTCRADRLLAGLAHGAIDAIARNADPKASQLLMDILESDLLSQGYTILLLEATMKAVADVDATAGEDSGRSELLAVLGRFGSHEGGTRLIELAVKKSQVDLARLDASLALQLDAIDVEEANSDVEELALLQADEASIATVLDLSHLPALPYKDASFLDPDNQDLFDGYMTAFEKALPSDKDLAALLNLHSLQRKHCSQQPGVLSFFTHVWTSGANNSSRLKALHITRELIEQITKAESPIDMQALLPYLIVALADPVKSIRHAAASVCLALSDLYKIAHNKATDAKVWSRNSFLGKDSSKLTWLPLADAHKLLADVLVPTLEDCVVNAGYVVQALADSINSTSTNAATPRKELKSSSRTGVYTFLASHMVVTPVLNVKLRIGSILCQIGKVAGTARNHIVVPYVQDHFSRPTSATFPNDSAILSKTLVSCLTQRSAEEIQLLKTLATGELGGTEQTIELGFARLRQLWPAMKDITRAEIVNWLLDLSLNVDSPEETQADAIETLRNLTLSSEILVHLVESLPNIAELQGQPTPAKKQRTNRTSDATKVIAIDKEKLSSAIRRITLVLELVEGSKPERHPQLLKGLFYILGELHQYKTLLNSELVYLQGLIINGLLDVVRGLESTANKNVDRSVIRADLIVECVRTTSSTQVHHAALLLMSALASWAPDLVLHSVMPLFTFMSSTILKQGDDYSAHVTDQTVARIIPPLAASLKKRGKDLISGAAELLLSFTAAFEHIPLHRRQALFQHLVATLGAEQSLFAVVAMLVERYPDQTNVLPFVSELMGNFDVAVQLHAVSQYLDLIVDTLKSKRGLSDVILGYAEKNKDQAIAATSVLLSGLAETLSRDTLRKRLSKELKNDEEEADNLRRTYSKLLEKSMQLGLQLRTDDILHHNANRVLSALLGLMPTKDFIDASAILMQSGSDEIRQQVFWSLEQRVKTAKRGDAALQTIFGETLTNCAIFVTPSQPVATRIAAITCIDNISEKFGKTDRTAVMQAAQQIAGGAALGHKESTLRRISLLCLASMVEVLQDEFIPVLPETLDRTLQYLAEGLGDEARVDESMLTACFGFAMAILDHLPWMLSGKYLEQLLVLAAKANSYKAKQFSELTAKKVAAHELLSAIERTLEDVVALGKDAVGLHMETLHETIKIQTKSTIAKNAQLVFSILLSAFDIRRRLPPSEEEDSEVESSPYELVTAAAMEAVLKLNDATLRPFFTRIVEWAGALPKKDVQGACCRNISLYSFALALFDQLKSLVTSYGSFILGSAASLLPNLLARGNDSTSEQFELFDLVLQALTANFSNDADGFWQAPAHFDAIAEPLISQLKRPGSVVNHSEFLIPAIMELAAAAGSPEHHKAMNTMIMSYMRHEGADVRLAAVKCERALTERLHVDWISLLPEMLPFISELQEDDDGEVEREVGRWILEIEGVTGESLDSMLQPTFEVYHVSLRDLTQHHFYLSRWSFHLWSRSFWLCLTKGKGNYTITWQRAVSDVDLDGVEYRSLPSGLHSVDEDLVYFRHGEHVGASVFVRGEADAAHRNANFAAVGVLVSQHGALGQVWLHAEELRILARNVVGDVSDTGALESFWTKHKSQDTGGSSTAGSKKRKRAQSDAPLAGLDNSAEIWPKDHPALAAPEVIDLFGPLLFPLHRAALARQRVLMMGNAPVQDAGNVLYMTSVLSTIPHALSESLPAEAGSLLRPLPLFSVGIHDIPTLPGSEDSNGWLAHTTDDILGEKKELWDLKVNLPSRLAPAQRWPALQTSDGRIVKATQRDLRRWKLLQRELKRLRSQIGGGFTDGGSMRSQPDSDQRPLLERGNTTASTHDLGVADCGDSEAVEPPTWTSVAYRGFMWWASAGDASAWENEESKADEELLFDMPDLGALSPDSGDGPEATDAEYARAAATLLVAYFRRVTEGIFRTMASSVEDADDATEEGVAEEEILLNGDDVRNMGLDSWSAADKAWVEDMMKVWYGRDTRVSHGGIMVCGVKIC</sequence>
<dbReference type="SUPFAM" id="SSF48371">
    <property type="entry name" value="ARM repeat"/>
    <property type="match status" value="2"/>
</dbReference>
<evidence type="ECO:0000256" key="8">
    <source>
        <dbReference type="ARBA" id="ARBA00023274"/>
    </source>
</evidence>
<dbReference type="Pfam" id="PF08146">
    <property type="entry name" value="BP28CT"/>
    <property type="match status" value="1"/>
</dbReference>
<protein>
    <recommendedName>
        <fullName evidence="4 10">U3 small nucleolar RNA-associated protein 10</fullName>
    </recommendedName>
</protein>
<dbReference type="Proteomes" id="UP000215127">
    <property type="component" value="Chromosome 2"/>
</dbReference>
<keyword evidence="5 10" id="KW-0690">Ribosome biogenesis</keyword>
<feature type="region of interest" description="Disordered" evidence="12">
    <location>
        <begin position="2129"/>
        <end position="2155"/>
    </location>
</feature>
<dbReference type="InterPro" id="IPR018626">
    <property type="entry name" value="LCHN/Anr2"/>
</dbReference>
<dbReference type="InterPro" id="IPR011989">
    <property type="entry name" value="ARM-like"/>
</dbReference>
<dbReference type="PANTHER" id="PTHR13457:SF1">
    <property type="entry name" value="HEAT REPEAT-CONTAINING PROTEIN 1"/>
    <property type="match status" value="1"/>
</dbReference>
<evidence type="ECO:0000256" key="3">
    <source>
        <dbReference type="ARBA" id="ARBA00011399"/>
    </source>
</evidence>
<dbReference type="GO" id="GO:0032040">
    <property type="term" value="C:small-subunit processome"/>
    <property type="evidence" value="ECO:0007669"/>
    <property type="project" value="TreeGrafter"/>
</dbReference>
<dbReference type="SMART" id="SM01036">
    <property type="entry name" value="BP28CT"/>
    <property type="match status" value="1"/>
</dbReference>
<dbReference type="GO" id="GO:0034455">
    <property type="term" value="C:t-UTP complex"/>
    <property type="evidence" value="ECO:0007669"/>
    <property type="project" value="TreeGrafter"/>
</dbReference>
<evidence type="ECO:0000313" key="14">
    <source>
        <dbReference type="EMBL" id="SMQ47577.1"/>
    </source>
</evidence>
<evidence type="ECO:0000256" key="5">
    <source>
        <dbReference type="ARBA" id="ARBA00022517"/>
    </source>
</evidence>
<evidence type="ECO:0000256" key="10">
    <source>
        <dbReference type="RuleBase" id="RU367065"/>
    </source>
</evidence>
<dbReference type="GO" id="GO:0030515">
    <property type="term" value="F:snoRNA binding"/>
    <property type="evidence" value="ECO:0007669"/>
    <property type="project" value="TreeGrafter"/>
</dbReference>
<evidence type="ECO:0000256" key="9">
    <source>
        <dbReference type="ARBA" id="ARBA00025076"/>
    </source>
</evidence>
<dbReference type="InterPro" id="IPR028115">
    <property type="entry name" value="DUF4484"/>
</dbReference>
<keyword evidence="8 10" id="KW-0687">Ribonucleoprotein</keyword>
<feature type="domain" description="BP28 C-terminal" evidence="13">
    <location>
        <begin position="1496"/>
        <end position="1649"/>
    </location>
</feature>
<evidence type="ECO:0000256" key="4">
    <source>
        <dbReference type="ARBA" id="ARBA00015399"/>
    </source>
</evidence>
<dbReference type="Gene3D" id="1.25.10.10">
    <property type="entry name" value="Leucine-rich Repeat Variant"/>
    <property type="match status" value="1"/>
</dbReference>
<evidence type="ECO:0000256" key="6">
    <source>
        <dbReference type="ARBA" id="ARBA00022552"/>
    </source>
</evidence>